<dbReference type="InterPro" id="IPR019051">
    <property type="entry name" value="Trp_biosyn_TM_oprn/chp"/>
</dbReference>
<dbReference type="EMBL" id="RHPJ01000003">
    <property type="protein sequence ID" value="TGO04521.1"/>
    <property type="molecule type" value="Genomic_DNA"/>
</dbReference>
<keyword evidence="2" id="KW-1133">Transmembrane helix</keyword>
<name>A0A4Z1E4F5_9MICO</name>
<proteinExistence type="predicted"/>
<dbReference type="AlphaFoldDB" id="A0A4Z1E4F5"/>
<feature type="compositionally biased region" description="Basic and acidic residues" evidence="1">
    <location>
        <begin position="198"/>
        <end position="207"/>
    </location>
</feature>
<feature type="transmembrane region" description="Helical" evidence="2">
    <location>
        <begin position="42"/>
        <end position="61"/>
    </location>
</feature>
<reference evidence="3 4" key="1">
    <citation type="submission" date="2018-11" db="EMBL/GenBank/DDBJ databases">
        <title>Complete genome sequencing of the Actinobacteria Serinibacter sp. K3-2.</title>
        <authorList>
            <person name="Rakitin A.L."/>
            <person name="Beletsky A.V."/>
            <person name="Mardanov A.V."/>
            <person name="Ravin N.V."/>
            <person name="Gromova A.S."/>
            <person name="Filippova S.N."/>
            <person name="Gal'Chenko V.F."/>
        </authorList>
    </citation>
    <scope>NUCLEOTIDE SEQUENCE [LARGE SCALE GENOMIC DNA]</scope>
    <source>
        <strain evidence="3 4">K3-2</strain>
    </source>
</reference>
<dbReference type="Pfam" id="PF09534">
    <property type="entry name" value="Trp_oprn_chp"/>
    <property type="match status" value="1"/>
</dbReference>
<feature type="compositionally biased region" description="Low complexity" evidence="1">
    <location>
        <begin position="151"/>
        <end position="171"/>
    </location>
</feature>
<keyword evidence="2" id="KW-0812">Transmembrane</keyword>
<feature type="region of interest" description="Disordered" evidence="1">
    <location>
        <begin position="146"/>
        <end position="207"/>
    </location>
</feature>
<dbReference type="Proteomes" id="UP000297318">
    <property type="component" value="Unassembled WGS sequence"/>
</dbReference>
<evidence type="ECO:0000256" key="1">
    <source>
        <dbReference type="SAM" id="MobiDB-lite"/>
    </source>
</evidence>
<organism evidence="3 4">
    <name type="scientific">Serinibacter arcticus</name>
    <dbReference type="NCBI Taxonomy" id="1655435"/>
    <lineage>
        <taxon>Bacteria</taxon>
        <taxon>Bacillati</taxon>
        <taxon>Actinomycetota</taxon>
        <taxon>Actinomycetes</taxon>
        <taxon>Micrococcales</taxon>
        <taxon>Beutenbergiaceae</taxon>
        <taxon>Serinibacter</taxon>
    </lineage>
</organism>
<evidence type="ECO:0000313" key="4">
    <source>
        <dbReference type="Proteomes" id="UP000297318"/>
    </source>
</evidence>
<keyword evidence="4" id="KW-1185">Reference proteome</keyword>
<evidence type="ECO:0000256" key="2">
    <source>
        <dbReference type="SAM" id="Phobius"/>
    </source>
</evidence>
<protein>
    <submittedName>
        <fullName evidence="3">Tryptophan-associated membrane protein</fullName>
    </submittedName>
</protein>
<feature type="transmembrane region" description="Helical" evidence="2">
    <location>
        <begin position="117"/>
        <end position="138"/>
    </location>
</feature>
<evidence type="ECO:0000313" key="3">
    <source>
        <dbReference type="EMBL" id="TGO04521.1"/>
    </source>
</evidence>
<comment type="caution">
    <text evidence="3">The sequence shown here is derived from an EMBL/GenBank/DDBJ whole genome shotgun (WGS) entry which is preliminary data.</text>
</comment>
<sequence>MGAVTLTAVATFALAALPWFSAPVDSVQGRVEVVVAGTGASPILGALILVVAAGLVAYLLARGVLARVVAGVLALAGVGVVAACVSALLDPVTPLARLAAETSGVPELAGEVSRTPWGVVAAGAAVLLALSGVALALAPPAVAGRSRYERPASSGTSSGTAPGATAEGAVPPSAPVERSSGATDTPAARAAQVDDWDALTRGEDPTR</sequence>
<accession>A0A4Z1E4F5</accession>
<feature type="transmembrane region" description="Helical" evidence="2">
    <location>
        <begin position="68"/>
        <end position="89"/>
    </location>
</feature>
<keyword evidence="2" id="KW-0472">Membrane</keyword>
<gene>
    <name evidence="3" type="ORF">SERN_2114</name>
</gene>